<evidence type="ECO:0000256" key="3">
    <source>
        <dbReference type="SAM" id="Coils"/>
    </source>
</evidence>
<feature type="compositionally biased region" description="Polar residues" evidence="4">
    <location>
        <begin position="465"/>
        <end position="475"/>
    </location>
</feature>
<reference evidence="5 6" key="1">
    <citation type="submission" date="2024-01" db="EMBL/GenBank/DDBJ databases">
        <title>The complete chloroplast genome sequence of Lithospermum erythrorhizon: insights into the phylogenetic relationship among Boraginaceae species and the maternal lineages of purple gromwells.</title>
        <authorList>
            <person name="Okada T."/>
            <person name="Watanabe K."/>
        </authorList>
    </citation>
    <scope>NUCLEOTIDE SEQUENCE [LARGE SCALE GENOMIC DNA]</scope>
</reference>
<dbReference type="GO" id="GO:0009903">
    <property type="term" value="P:chloroplast avoidance movement"/>
    <property type="evidence" value="ECO:0007669"/>
    <property type="project" value="TreeGrafter"/>
</dbReference>
<dbReference type="PANTHER" id="PTHR32054">
    <property type="entry name" value="HEAVY CHAIN, PUTATIVE, EXPRESSED-RELATED-RELATED"/>
    <property type="match status" value="1"/>
</dbReference>
<comment type="caution">
    <text evidence="5">The sequence shown here is derived from an EMBL/GenBank/DDBJ whole genome shotgun (WGS) entry which is preliminary data.</text>
</comment>
<feature type="compositionally biased region" description="Basic and acidic residues" evidence="4">
    <location>
        <begin position="417"/>
        <end position="431"/>
    </location>
</feature>
<organism evidence="5 6">
    <name type="scientific">Lithospermum erythrorhizon</name>
    <name type="common">Purple gromwell</name>
    <name type="synonym">Lithospermum officinale var. erythrorhizon</name>
    <dbReference type="NCBI Taxonomy" id="34254"/>
    <lineage>
        <taxon>Eukaryota</taxon>
        <taxon>Viridiplantae</taxon>
        <taxon>Streptophyta</taxon>
        <taxon>Embryophyta</taxon>
        <taxon>Tracheophyta</taxon>
        <taxon>Spermatophyta</taxon>
        <taxon>Magnoliopsida</taxon>
        <taxon>eudicotyledons</taxon>
        <taxon>Gunneridae</taxon>
        <taxon>Pentapetalae</taxon>
        <taxon>asterids</taxon>
        <taxon>lamiids</taxon>
        <taxon>Boraginales</taxon>
        <taxon>Boraginaceae</taxon>
        <taxon>Boraginoideae</taxon>
        <taxon>Lithospermeae</taxon>
        <taxon>Lithospermum</taxon>
    </lineage>
</organism>
<dbReference type="InterPro" id="IPR008545">
    <property type="entry name" value="Web"/>
</dbReference>
<keyword evidence="6" id="KW-1185">Reference proteome</keyword>
<evidence type="ECO:0000256" key="4">
    <source>
        <dbReference type="SAM" id="MobiDB-lite"/>
    </source>
</evidence>
<accession>A0AAV3PAW0</accession>
<feature type="coiled-coil region" evidence="3">
    <location>
        <begin position="296"/>
        <end position="329"/>
    </location>
</feature>
<evidence type="ECO:0000256" key="2">
    <source>
        <dbReference type="ARBA" id="ARBA00023054"/>
    </source>
</evidence>
<dbReference type="AlphaFoldDB" id="A0AAV3PAW0"/>
<proteinExistence type="inferred from homology"/>
<dbReference type="GO" id="GO:0009904">
    <property type="term" value="P:chloroplast accumulation movement"/>
    <property type="evidence" value="ECO:0007669"/>
    <property type="project" value="TreeGrafter"/>
</dbReference>
<dbReference type="PANTHER" id="PTHR32054:SF31">
    <property type="entry name" value="PROTEIN WEAK CHLOROPLAST MOVEMENT UNDER BLUE LIGHT 1"/>
    <property type="match status" value="1"/>
</dbReference>
<name>A0AAV3PAW0_LITER</name>
<comment type="similarity">
    <text evidence="1">Belongs to the WEB family.</text>
</comment>
<evidence type="ECO:0008006" key="7">
    <source>
        <dbReference type="Google" id="ProtNLM"/>
    </source>
</evidence>
<feature type="region of interest" description="Disordered" evidence="4">
    <location>
        <begin position="417"/>
        <end position="485"/>
    </location>
</feature>
<keyword evidence="2 3" id="KW-0175">Coiled coil</keyword>
<feature type="coiled-coil region" evidence="3">
    <location>
        <begin position="33"/>
        <end position="254"/>
    </location>
</feature>
<evidence type="ECO:0000256" key="1">
    <source>
        <dbReference type="ARBA" id="ARBA00005485"/>
    </source>
</evidence>
<dbReference type="Pfam" id="PF05701">
    <property type="entry name" value="WEMBL"/>
    <property type="match status" value="2"/>
</dbReference>
<dbReference type="Proteomes" id="UP001454036">
    <property type="component" value="Unassembled WGS sequence"/>
</dbReference>
<gene>
    <name evidence="5" type="ORF">LIER_08128</name>
</gene>
<evidence type="ECO:0000313" key="5">
    <source>
        <dbReference type="EMBL" id="GAA0148784.1"/>
    </source>
</evidence>
<dbReference type="EMBL" id="BAABME010001297">
    <property type="protein sequence ID" value="GAA0148784.1"/>
    <property type="molecule type" value="Genomic_DNA"/>
</dbReference>
<dbReference type="GO" id="GO:0005829">
    <property type="term" value="C:cytosol"/>
    <property type="evidence" value="ECO:0007669"/>
    <property type="project" value="TreeGrafter"/>
</dbReference>
<evidence type="ECO:0000313" key="6">
    <source>
        <dbReference type="Proteomes" id="UP001454036"/>
    </source>
</evidence>
<sequence length="508" mass="57444">MLIWLKFKNTLVLKTSLSGVLCSLRRKFIDVELEKAREDIPMYKQNCADAEEAKSQLLKELDITNTHIEELKLKLEKTHVEEQQAKQESEHEKRRVEELEKGIASEATFSRKAQLEVAKAKHAAALAELKTVQGELEKLQKDFPALAAERDAAIKKAEEAVTKSKEVEKTIEDLSMELTNTKEALEAANVEHVQGEEARAGKAKEIDQEIMNLEKELKEAEEELEKLNKEISAAKELKSKFDAASALLQSLKTEMTTYMESKSNQENVEDYLHFTDLLENMEIKTHNDIQAAIALTKKQIEQLEAYKELRKAMEEAKKAKAEASSMESSLLATQKQIEAAKHFEKLASTATENGDLLDAVEVSLEEYLELSKKAHEAEQAEAKNQRDLEEMNAEIVERKETLQIALQKAEKAKAAKLKAEKELKDIREKQEKKRRKSGHSSLEKIAIKLEAATLRQRSPKAAKAQSESGESFNENPSLDSKTGKKKKKFLPKFFMFMGKKKSSSSKNA</sequence>
<protein>
    <recommendedName>
        <fullName evidence="7">Myosin heavy chain</fullName>
    </recommendedName>
</protein>